<comment type="caution">
    <text evidence="2">The sequence shown here is derived from an EMBL/GenBank/DDBJ whole genome shotgun (WGS) entry which is preliminary data.</text>
</comment>
<dbReference type="Pfam" id="PF02759">
    <property type="entry name" value="RUN"/>
    <property type="match status" value="1"/>
</dbReference>
<dbReference type="Gene3D" id="1.20.58.900">
    <property type="match status" value="1"/>
</dbReference>
<dbReference type="AlphaFoldDB" id="A0A821KCD2"/>
<proteinExistence type="predicted"/>
<reference evidence="2" key="1">
    <citation type="submission" date="2021-02" db="EMBL/GenBank/DDBJ databases">
        <authorList>
            <person name="Nowell W R."/>
        </authorList>
    </citation>
    <scope>NUCLEOTIDE SEQUENCE</scope>
</reference>
<accession>A0A821KCD2</accession>
<organism evidence="2 3">
    <name type="scientific">Rotaria socialis</name>
    <dbReference type="NCBI Taxonomy" id="392032"/>
    <lineage>
        <taxon>Eukaryota</taxon>
        <taxon>Metazoa</taxon>
        <taxon>Spiralia</taxon>
        <taxon>Gnathifera</taxon>
        <taxon>Rotifera</taxon>
        <taxon>Eurotatoria</taxon>
        <taxon>Bdelloidea</taxon>
        <taxon>Philodinida</taxon>
        <taxon>Philodinidae</taxon>
        <taxon>Rotaria</taxon>
    </lineage>
</organism>
<evidence type="ECO:0000313" key="3">
    <source>
        <dbReference type="Proteomes" id="UP000663873"/>
    </source>
</evidence>
<gene>
    <name evidence="2" type="ORF">UJA718_LOCUS38038</name>
</gene>
<protein>
    <recommendedName>
        <fullName evidence="1">RUN domain-containing protein</fullName>
    </recommendedName>
</protein>
<evidence type="ECO:0000313" key="2">
    <source>
        <dbReference type="EMBL" id="CAF4735466.1"/>
    </source>
</evidence>
<name>A0A821KCD2_9BILA</name>
<dbReference type="InterPro" id="IPR004012">
    <property type="entry name" value="Run_dom"/>
</dbReference>
<sequence length="177" mass="20670">MNLWRLIDLATSKLSQFNEAKMKAQADLPSTTDWIERFNSFIYHLLNLHELTSWLTHFISNRTLLSTYYESSAFVLVNSNNDLFECITNQLEKLSPLQFRLKYKLLTNSKILTTNQRSSSSTFIKKFNVRTWLRDRKCQMKISPKESQTSSPKSISSVLSNVSIRRKPNTIPISEKR</sequence>
<dbReference type="SUPFAM" id="SSF140741">
    <property type="entry name" value="RUN domain-like"/>
    <property type="match status" value="1"/>
</dbReference>
<dbReference type="SMART" id="SM00593">
    <property type="entry name" value="RUN"/>
    <property type="match status" value="1"/>
</dbReference>
<dbReference type="InterPro" id="IPR037213">
    <property type="entry name" value="Run_dom_sf"/>
</dbReference>
<dbReference type="EMBL" id="CAJOBP010038467">
    <property type="protein sequence ID" value="CAF4735466.1"/>
    <property type="molecule type" value="Genomic_DNA"/>
</dbReference>
<dbReference type="PROSITE" id="PS50826">
    <property type="entry name" value="RUN"/>
    <property type="match status" value="1"/>
</dbReference>
<dbReference type="Proteomes" id="UP000663873">
    <property type="component" value="Unassembled WGS sequence"/>
</dbReference>
<keyword evidence="3" id="KW-1185">Reference proteome</keyword>
<evidence type="ECO:0000259" key="1">
    <source>
        <dbReference type="PROSITE" id="PS50826"/>
    </source>
</evidence>
<feature type="domain" description="RUN" evidence="1">
    <location>
        <begin position="1"/>
        <end position="106"/>
    </location>
</feature>